<feature type="region of interest" description="Disordered" evidence="1">
    <location>
        <begin position="1"/>
        <end position="118"/>
    </location>
</feature>
<dbReference type="AlphaFoldDB" id="A0A2R6WN61"/>
<proteinExistence type="predicted"/>
<keyword evidence="3" id="KW-1185">Reference proteome</keyword>
<name>A0A2R6WN61_MARPO</name>
<gene>
    <name evidence="2" type="ORF">MARPO_0072s0038</name>
</gene>
<evidence type="ECO:0000313" key="3">
    <source>
        <dbReference type="Proteomes" id="UP000244005"/>
    </source>
</evidence>
<dbReference type="Gramene" id="Mp2g22930.1">
    <property type="protein sequence ID" value="Mp2g22930.1.cds1"/>
    <property type="gene ID" value="Mp2g22930"/>
</dbReference>
<sequence>MKKLARSSWLNRQPIHADPLGQVKGVTGNTSKWPMKGPTSQVPALPPSPRKQTKPGQRRTHRSERAANVKERFEIRKIRSSKQRRSSSPSAAVGRRTRWKARPRSVPARAPRCGRRSSALRNSRVLARRTESNVAGMMRPAARARWTVSRGCAERRVPTSRGTGRGVCSALLQI</sequence>
<evidence type="ECO:0000313" key="2">
    <source>
        <dbReference type="EMBL" id="PTQ35291.1"/>
    </source>
</evidence>
<feature type="compositionally biased region" description="Basic residues" evidence="1">
    <location>
        <begin position="51"/>
        <end position="62"/>
    </location>
</feature>
<evidence type="ECO:0000256" key="1">
    <source>
        <dbReference type="SAM" id="MobiDB-lite"/>
    </source>
</evidence>
<dbReference type="EMBL" id="KZ772744">
    <property type="protein sequence ID" value="PTQ35291.1"/>
    <property type="molecule type" value="Genomic_DNA"/>
</dbReference>
<reference evidence="3" key="1">
    <citation type="journal article" date="2017" name="Cell">
        <title>Insights into land plant evolution garnered from the Marchantia polymorpha genome.</title>
        <authorList>
            <person name="Bowman J.L."/>
            <person name="Kohchi T."/>
            <person name="Yamato K.T."/>
            <person name="Jenkins J."/>
            <person name="Shu S."/>
            <person name="Ishizaki K."/>
            <person name="Yamaoka S."/>
            <person name="Nishihama R."/>
            <person name="Nakamura Y."/>
            <person name="Berger F."/>
            <person name="Adam C."/>
            <person name="Aki S.S."/>
            <person name="Althoff F."/>
            <person name="Araki T."/>
            <person name="Arteaga-Vazquez M.A."/>
            <person name="Balasubrmanian S."/>
            <person name="Barry K."/>
            <person name="Bauer D."/>
            <person name="Boehm C.R."/>
            <person name="Briginshaw L."/>
            <person name="Caballero-Perez J."/>
            <person name="Catarino B."/>
            <person name="Chen F."/>
            <person name="Chiyoda S."/>
            <person name="Chovatia M."/>
            <person name="Davies K.M."/>
            <person name="Delmans M."/>
            <person name="Demura T."/>
            <person name="Dierschke T."/>
            <person name="Dolan L."/>
            <person name="Dorantes-Acosta A.E."/>
            <person name="Eklund D.M."/>
            <person name="Florent S.N."/>
            <person name="Flores-Sandoval E."/>
            <person name="Fujiyama A."/>
            <person name="Fukuzawa H."/>
            <person name="Galik B."/>
            <person name="Grimanelli D."/>
            <person name="Grimwood J."/>
            <person name="Grossniklaus U."/>
            <person name="Hamada T."/>
            <person name="Haseloff J."/>
            <person name="Hetherington A.J."/>
            <person name="Higo A."/>
            <person name="Hirakawa Y."/>
            <person name="Hundley H.N."/>
            <person name="Ikeda Y."/>
            <person name="Inoue K."/>
            <person name="Inoue S.I."/>
            <person name="Ishida S."/>
            <person name="Jia Q."/>
            <person name="Kakita M."/>
            <person name="Kanazawa T."/>
            <person name="Kawai Y."/>
            <person name="Kawashima T."/>
            <person name="Kennedy M."/>
            <person name="Kinose K."/>
            <person name="Kinoshita T."/>
            <person name="Kohara Y."/>
            <person name="Koide E."/>
            <person name="Komatsu K."/>
            <person name="Kopischke S."/>
            <person name="Kubo M."/>
            <person name="Kyozuka J."/>
            <person name="Lagercrantz U."/>
            <person name="Lin S.S."/>
            <person name="Lindquist E."/>
            <person name="Lipzen A.M."/>
            <person name="Lu C.W."/>
            <person name="De Luna E."/>
            <person name="Martienssen R.A."/>
            <person name="Minamino N."/>
            <person name="Mizutani M."/>
            <person name="Mizutani M."/>
            <person name="Mochizuki N."/>
            <person name="Monte I."/>
            <person name="Mosher R."/>
            <person name="Nagasaki H."/>
            <person name="Nakagami H."/>
            <person name="Naramoto S."/>
            <person name="Nishitani K."/>
            <person name="Ohtani M."/>
            <person name="Okamoto T."/>
            <person name="Okumura M."/>
            <person name="Phillips J."/>
            <person name="Pollak B."/>
            <person name="Reinders A."/>
            <person name="Rovekamp M."/>
            <person name="Sano R."/>
            <person name="Sawa S."/>
            <person name="Schmid M.W."/>
            <person name="Shirakawa M."/>
            <person name="Solano R."/>
            <person name="Spunde A."/>
            <person name="Suetsugu N."/>
            <person name="Sugano S."/>
            <person name="Sugiyama A."/>
            <person name="Sun R."/>
            <person name="Suzuki Y."/>
            <person name="Takenaka M."/>
            <person name="Takezawa D."/>
            <person name="Tomogane H."/>
            <person name="Tsuzuki M."/>
            <person name="Ueda T."/>
            <person name="Umeda M."/>
            <person name="Ward J.M."/>
            <person name="Watanabe Y."/>
            <person name="Yazaki K."/>
            <person name="Yokoyama R."/>
            <person name="Yoshitake Y."/>
            <person name="Yotsui I."/>
            <person name="Zachgo S."/>
            <person name="Schmutz J."/>
        </authorList>
    </citation>
    <scope>NUCLEOTIDE SEQUENCE [LARGE SCALE GENOMIC DNA]</scope>
    <source>
        <strain evidence="3">Tak-1</strain>
    </source>
</reference>
<dbReference type="Proteomes" id="UP000244005">
    <property type="component" value="Unassembled WGS sequence"/>
</dbReference>
<protein>
    <submittedName>
        <fullName evidence="2">Uncharacterized protein</fullName>
    </submittedName>
</protein>
<feature type="compositionally biased region" description="Basic and acidic residues" evidence="1">
    <location>
        <begin position="63"/>
        <end position="77"/>
    </location>
</feature>
<feature type="compositionally biased region" description="Polar residues" evidence="1">
    <location>
        <begin position="27"/>
        <end position="42"/>
    </location>
</feature>
<accession>A0A2R6WN61</accession>
<organism evidence="2 3">
    <name type="scientific">Marchantia polymorpha</name>
    <name type="common">Common liverwort</name>
    <name type="synonym">Marchantia aquatica</name>
    <dbReference type="NCBI Taxonomy" id="3197"/>
    <lineage>
        <taxon>Eukaryota</taxon>
        <taxon>Viridiplantae</taxon>
        <taxon>Streptophyta</taxon>
        <taxon>Embryophyta</taxon>
        <taxon>Marchantiophyta</taxon>
        <taxon>Marchantiopsida</taxon>
        <taxon>Marchantiidae</taxon>
        <taxon>Marchantiales</taxon>
        <taxon>Marchantiaceae</taxon>
        <taxon>Marchantia</taxon>
    </lineage>
</organism>